<evidence type="ECO:0000313" key="2">
    <source>
        <dbReference type="Proteomes" id="UP000054683"/>
    </source>
</evidence>
<reference evidence="1 2" key="1">
    <citation type="submission" date="2016-01" db="EMBL/GenBank/DDBJ databases">
        <authorList>
            <person name="Oliw E.H."/>
        </authorList>
    </citation>
    <scope>NUCLEOTIDE SEQUENCE [LARGE SCALE GENOMIC DNA]</scope>
    <source>
        <strain evidence="1">LMG 27134</strain>
    </source>
</reference>
<protein>
    <submittedName>
        <fullName evidence="1">MFS transporter</fullName>
    </submittedName>
</protein>
<name>A0A158GGC9_9BURK</name>
<sequence>MFRRRLLKIGSILGLLAILMTSIAPTVSHALASHDRLGQALSTYCSADPAFSEAGNSDSSSHSGALHWQACAYCGLLAHFPVLTGSTVAFAAAVSVTAAPLPVVRAAVRALPLFIAAQPRAPPVVS</sequence>
<gene>
    <name evidence="1" type="ORF">AWB69_02500</name>
</gene>
<accession>A0A158GGC9</accession>
<evidence type="ECO:0000313" key="1">
    <source>
        <dbReference type="EMBL" id="SAL30470.1"/>
    </source>
</evidence>
<proteinExistence type="predicted"/>
<dbReference type="OrthoDB" id="8538365at2"/>
<dbReference type="EMBL" id="FCOK02000013">
    <property type="protein sequence ID" value="SAL30470.1"/>
    <property type="molecule type" value="Genomic_DNA"/>
</dbReference>
<dbReference type="Pfam" id="PF11162">
    <property type="entry name" value="DUF2946"/>
    <property type="match status" value="1"/>
</dbReference>
<organism evidence="1 2">
    <name type="scientific">Caballeronia udeis</name>
    <dbReference type="NCBI Taxonomy" id="1232866"/>
    <lineage>
        <taxon>Bacteria</taxon>
        <taxon>Pseudomonadati</taxon>
        <taxon>Pseudomonadota</taxon>
        <taxon>Betaproteobacteria</taxon>
        <taxon>Burkholderiales</taxon>
        <taxon>Burkholderiaceae</taxon>
        <taxon>Caballeronia</taxon>
    </lineage>
</organism>
<dbReference type="InterPro" id="IPR021333">
    <property type="entry name" value="DUF2946"/>
</dbReference>
<dbReference type="AlphaFoldDB" id="A0A158GGC9"/>
<dbReference type="Proteomes" id="UP000054683">
    <property type="component" value="Unassembled WGS sequence"/>
</dbReference>
<dbReference type="RefSeq" id="WP_062085155.1">
    <property type="nucleotide sequence ID" value="NZ_FCOK02000013.1"/>
</dbReference>